<sequence>MLLASNVSACEKAVVLSFSGDWQPYFYRIQDSTYSGDDFELLEQVLTSMSCYLNVLPMTERRVSRELAKGMFDVSLGASYTDERNQDYHFSIPYRQEHVGFIMLASNQRDTESLEQLLADGHFVAMNLEGFFGDTVAQLLNQYPQQFIHMFDLNGRLQLLRDASVTAVIDDYHALCKSHRAEGFNTFVVSQRILHTADVHFMFNRATVSVDWVTEFNQQLLRRLNTAQTTTNKATC</sequence>
<dbReference type="Proteomes" id="UP001234343">
    <property type="component" value="Unassembled WGS sequence"/>
</dbReference>
<name>A0ABT7SUW4_9ALTE</name>
<evidence type="ECO:0000256" key="1">
    <source>
        <dbReference type="ARBA" id="ARBA00010333"/>
    </source>
</evidence>
<dbReference type="EMBL" id="JAUCBP010000006">
    <property type="protein sequence ID" value="MDM7859977.1"/>
    <property type="molecule type" value="Genomic_DNA"/>
</dbReference>
<evidence type="ECO:0000256" key="2">
    <source>
        <dbReference type="ARBA" id="ARBA00022729"/>
    </source>
</evidence>
<comment type="caution">
    <text evidence="4">The sequence shown here is derived from an EMBL/GenBank/DDBJ whole genome shotgun (WGS) entry which is preliminary data.</text>
</comment>
<dbReference type="InterPro" id="IPR001638">
    <property type="entry name" value="Solute-binding_3/MltF_N"/>
</dbReference>
<evidence type="ECO:0000313" key="4">
    <source>
        <dbReference type="EMBL" id="MDM7859977.1"/>
    </source>
</evidence>
<accession>A0ABT7SUW4</accession>
<keyword evidence="5" id="KW-1185">Reference proteome</keyword>
<evidence type="ECO:0000259" key="3">
    <source>
        <dbReference type="Pfam" id="PF00497"/>
    </source>
</evidence>
<dbReference type="SUPFAM" id="SSF53850">
    <property type="entry name" value="Periplasmic binding protein-like II"/>
    <property type="match status" value="1"/>
</dbReference>
<dbReference type="PANTHER" id="PTHR35936">
    <property type="entry name" value="MEMBRANE-BOUND LYTIC MUREIN TRANSGLYCOSYLASE F"/>
    <property type="match status" value="1"/>
</dbReference>
<comment type="similarity">
    <text evidence="1">Belongs to the bacterial solute-binding protein 3 family.</text>
</comment>
<evidence type="ECO:0000313" key="5">
    <source>
        <dbReference type="Proteomes" id="UP001234343"/>
    </source>
</evidence>
<reference evidence="4 5" key="1">
    <citation type="submission" date="2023-06" db="EMBL/GenBank/DDBJ databases">
        <title>Alteromonas sp. ASW11-36 isolated from intertidal sand.</title>
        <authorList>
            <person name="Li Y."/>
        </authorList>
    </citation>
    <scope>NUCLEOTIDE SEQUENCE [LARGE SCALE GENOMIC DNA]</scope>
    <source>
        <strain evidence="4 5">ASW11-36</strain>
    </source>
</reference>
<proteinExistence type="inferred from homology"/>
<dbReference type="Pfam" id="PF00497">
    <property type="entry name" value="SBP_bac_3"/>
    <property type="match status" value="1"/>
</dbReference>
<feature type="domain" description="Solute-binding protein family 3/N-terminal" evidence="3">
    <location>
        <begin position="17"/>
        <end position="227"/>
    </location>
</feature>
<protein>
    <submittedName>
        <fullName evidence="4">Transporter substrate-binding domain-containing protein</fullName>
    </submittedName>
</protein>
<dbReference type="Gene3D" id="3.40.190.10">
    <property type="entry name" value="Periplasmic binding protein-like II"/>
    <property type="match status" value="2"/>
</dbReference>
<dbReference type="RefSeq" id="WP_289364176.1">
    <property type="nucleotide sequence ID" value="NZ_JAUCBP010000006.1"/>
</dbReference>
<organism evidence="4 5">
    <name type="scientific">Alteromonas arenosi</name>
    <dbReference type="NCBI Taxonomy" id="3055817"/>
    <lineage>
        <taxon>Bacteria</taxon>
        <taxon>Pseudomonadati</taxon>
        <taxon>Pseudomonadota</taxon>
        <taxon>Gammaproteobacteria</taxon>
        <taxon>Alteromonadales</taxon>
        <taxon>Alteromonadaceae</taxon>
        <taxon>Alteromonas/Salinimonas group</taxon>
        <taxon>Alteromonas</taxon>
    </lineage>
</organism>
<dbReference type="PANTHER" id="PTHR35936:SF19">
    <property type="entry name" value="AMINO-ACID-BINDING PROTEIN YXEM-RELATED"/>
    <property type="match status" value="1"/>
</dbReference>
<gene>
    <name evidence="4" type="ORF">QTP81_05135</name>
</gene>
<keyword evidence="2" id="KW-0732">Signal</keyword>